<keyword evidence="3" id="KW-0238">DNA-binding</keyword>
<dbReference type="Pfam" id="PF01420">
    <property type="entry name" value="Methylase_S"/>
    <property type="match status" value="2"/>
</dbReference>
<dbReference type="Gene3D" id="3.90.220.20">
    <property type="entry name" value="DNA methylase specificity domains"/>
    <property type="match status" value="2"/>
</dbReference>
<dbReference type="InterPro" id="IPR044946">
    <property type="entry name" value="Restrct_endonuc_typeI_TRD_sf"/>
</dbReference>
<comment type="caution">
    <text evidence="7">The sequence shown here is derived from an EMBL/GenBank/DDBJ whole genome shotgun (WGS) entry which is preliminary data.</text>
</comment>
<gene>
    <name evidence="6" type="ORF">DW653_06275</name>
    <name evidence="7" type="ORF">DWZ34_15975</name>
</gene>
<dbReference type="GO" id="GO:0003677">
    <property type="term" value="F:DNA binding"/>
    <property type="evidence" value="ECO:0007669"/>
    <property type="project" value="UniProtKB-KW"/>
</dbReference>
<evidence type="ECO:0000313" key="9">
    <source>
        <dbReference type="Proteomes" id="UP000285109"/>
    </source>
</evidence>
<dbReference type="GO" id="GO:0004519">
    <property type="term" value="F:endonuclease activity"/>
    <property type="evidence" value="ECO:0007669"/>
    <property type="project" value="UniProtKB-KW"/>
</dbReference>
<evidence type="ECO:0000313" key="7">
    <source>
        <dbReference type="EMBL" id="RHM92364.1"/>
    </source>
</evidence>
<evidence type="ECO:0000313" key="6">
    <source>
        <dbReference type="EMBL" id="RHF91767.1"/>
    </source>
</evidence>
<dbReference type="EMBL" id="QRHQ01000008">
    <property type="protein sequence ID" value="RHF91767.1"/>
    <property type="molecule type" value="Genomic_DNA"/>
</dbReference>
<feature type="domain" description="Type I restriction modification DNA specificity" evidence="5">
    <location>
        <begin position="3"/>
        <end position="176"/>
    </location>
</feature>
<dbReference type="InterPro" id="IPR052021">
    <property type="entry name" value="Type-I_RS_S_subunit"/>
</dbReference>
<dbReference type="InterPro" id="IPR000055">
    <property type="entry name" value="Restrct_endonuc_typeI_TRD"/>
</dbReference>
<dbReference type="PANTHER" id="PTHR30408:SF12">
    <property type="entry name" value="TYPE I RESTRICTION ENZYME MJAVIII SPECIFICITY SUBUNIT"/>
    <property type="match status" value="1"/>
</dbReference>
<keyword evidence="7" id="KW-0378">Hydrolase</keyword>
<dbReference type="PANTHER" id="PTHR30408">
    <property type="entry name" value="TYPE-1 RESTRICTION ENZYME ECOKI SPECIFICITY PROTEIN"/>
    <property type="match status" value="1"/>
</dbReference>
<protein>
    <submittedName>
        <fullName evidence="7">Restriction endonuclease subunit S</fullName>
    </submittedName>
</protein>
<evidence type="ECO:0000256" key="4">
    <source>
        <dbReference type="SAM" id="Coils"/>
    </source>
</evidence>
<evidence type="ECO:0000259" key="5">
    <source>
        <dbReference type="Pfam" id="PF01420"/>
    </source>
</evidence>
<dbReference type="EMBL" id="QRQK01000044">
    <property type="protein sequence ID" value="RHM92364.1"/>
    <property type="molecule type" value="Genomic_DNA"/>
</dbReference>
<dbReference type="Proteomes" id="UP000285109">
    <property type="component" value="Unassembled WGS sequence"/>
</dbReference>
<feature type="coiled-coil region" evidence="4">
    <location>
        <begin position="159"/>
        <end position="186"/>
    </location>
</feature>
<name>A0A415STP3_9BACT</name>
<keyword evidence="2" id="KW-0680">Restriction system</keyword>
<evidence type="ECO:0000256" key="3">
    <source>
        <dbReference type="ARBA" id="ARBA00023125"/>
    </source>
</evidence>
<feature type="domain" description="Type I restriction modification DNA specificity" evidence="5">
    <location>
        <begin position="206"/>
        <end position="352"/>
    </location>
</feature>
<evidence type="ECO:0000256" key="2">
    <source>
        <dbReference type="ARBA" id="ARBA00022747"/>
    </source>
</evidence>
<reference evidence="8 9" key="1">
    <citation type="submission" date="2018-08" db="EMBL/GenBank/DDBJ databases">
        <title>A genome reference for cultivated species of the human gut microbiota.</title>
        <authorList>
            <person name="Zou Y."/>
            <person name="Xue W."/>
            <person name="Luo G."/>
        </authorList>
    </citation>
    <scope>NUCLEOTIDE SEQUENCE [LARGE SCALE GENOMIC DNA]</scope>
    <source>
        <strain evidence="7 9">AF31-28B-AC</strain>
        <strain evidence="6 8">AM23-23</strain>
    </source>
</reference>
<dbReference type="Gene3D" id="1.10.287.1120">
    <property type="entry name" value="Bipartite methylase S protein"/>
    <property type="match status" value="1"/>
</dbReference>
<sequence>MSWDFKTLDELGKVARGKSKHRPRNDKRLFGGIYPFIQTADVKKANFYIYEYSETYNEIGLAQSKLWDAGTLCITIAANIADTGILSMPACFPDSIMGFIPYDGISDVRFIKYCFDILQRKCKQISQGTAQDNLSWEKLSTIKFPAPPLKIQCRIAEVLSRYDSLIENYQKQIKLLEEAAQRLYKEWFVDLRFPGYEKTKIVDGLPEGWSFIRIKDRYKTVLGGTPSRFINSYWGGDISWINSGEINKLRIIKPSEKITQDGYKNSSTKLMPIHTTILAITGATLGQVSYTEIETCANQSVVGIIDEENTTNEFLYLNIYNNIHSMINKATGGAQQHINKDIVSDYFIMLPDESILIEFRKRINPIFNTIRDYFFIIEDIIEARDRLLPKLMNGEIEV</sequence>
<dbReference type="CDD" id="cd17282">
    <property type="entry name" value="RMtype1_S_Eco16444ORF1681_TRD1-CR1_like"/>
    <property type="match status" value="1"/>
</dbReference>
<keyword evidence="7" id="KW-0255">Endonuclease</keyword>
<comment type="similarity">
    <text evidence="1">Belongs to the type-I restriction system S methylase family.</text>
</comment>
<dbReference type="RefSeq" id="WP_118211416.1">
    <property type="nucleotide sequence ID" value="NZ_CATWOP010000035.1"/>
</dbReference>
<keyword evidence="7" id="KW-0540">Nuclease</keyword>
<dbReference type="Proteomes" id="UP000283485">
    <property type="component" value="Unassembled WGS sequence"/>
</dbReference>
<evidence type="ECO:0000256" key="1">
    <source>
        <dbReference type="ARBA" id="ARBA00010923"/>
    </source>
</evidence>
<accession>A0A415STP3</accession>
<keyword evidence="4" id="KW-0175">Coiled coil</keyword>
<organism evidence="7 9">
    <name type="scientific">Phocaeicola plebeius</name>
    <dbReference type="NCBI Taxonomy" id="310297"/>
    <lineage>
        <taxon>Bacteria</taxon>
        <taxon>Pseudomonadati</taxon>
        <taxon>Bacteroidota</taxon>
        <taxon>Bacteroidia</taxon>
        <taxon>Bacteroidales</taxon>
        <taxon>Bacteroidaceae</taxon>
        <taxon>Phocaeicola</taxon>
    </lineage>
</organism>
<dbReference type="SUPFAM" id="SSF116734">
    <property type="entry name" value="DNA methylase specificity domain"/>
    <property type="match status" value="2"/>
</dbReference>
<dbReference type="AlphaFoldDB" id="A0A415STP3"/>
<evidence type="ECO:0000313" key="8">
    <source>
        <dbReference type="Proteomes" id="UP000283485"/>
    </source>
</evidence>
<proteinExistence type="inferred from homology"/>
<dbReference type="GO" id="GO:0009307">
    <property type="term" value="P:DNA restriction-modification system"/>
    <property type="evidence" value="ECO:0007669"/>
    <property type="project" value="UniProtKB-KW"/>
</dbReference>